<feature type="transmembrane region" description="Helical" evidence="1">
    <location>
        <begin position="65"/>
        <end position="88"/>
    </location>
</feature>
<comment type="caution">
    <text evidence="2">The sequence shown here is derived from an EMBL/GenBank/DDBJ whole genome shotgun (WGS) entry which is preliminary data.</text>
</comment>
<dbReference type="AlphaFoldDB" id="A0ABD1Q5G7"/>
<evidence type="ECO:0000313" key="2">
    <source>
        <dbReference type="EMBL" id="KAL2471435.1"/>
    </source>
</evidence>
<dbReference type="EMBL" id="JBFOLK010000012">
    <property type="protein sequence ID" value="KAL2471435.1"/>
    <property type="molecule type" value="Genomic_DNA"/>
</dbReference>
<evidence type="ECO:0000313" key="3">
    <source>
        <dbReference type="Proteomes" id="UP001604336"/>
    </source>
</evidence>
<dbReference type="Proteomes" id="UP001604336">
    <property type="component" value="Unassembled WGS sequence"/>
</dbReference>
<keyword evidence="1" id="KW-1133">Transmembrane helix</keyword>
<organism evidence="2 3">
    <name type="scientific">Abeliophyllum distichum</name>
    <dbReference type="NCBI Taxonomy" id="126358"/>
    <lineage>
        <taxon>Eukaryota</taxon>
        <taxon>Viridiplantae</taxon>
        <taxon>Streptophyta</taxon>
        <taxon>Embryophyta</taxon>
        <taxon>Tracheophyta</taxon>
        <taxon>Spermatophyta</taxon>
        <taxon>Magnoliopsida</taxon>
        <taxon>eudicotyledons</taxon>
        <taxon>Gunneridae</taxon>
        <taxon>Pentapetalae</taxon>
        <taxon>asterids</taxon>
        <taxon>lamiids</taxon>
        <taxon>Lamiales</taxon>
        <taxon>Oleaceae</taxon>
        <taxon>Forsythieae</taxon>
        <taxon>Abeliophyllum</taxon>
    </lineage>
</organism>
<sequence>MTLAPEPSLLDDPSIYIIHVALSPRGGASGRVSFAMKSAKACAFITVHNLKSISNSELMRNVSSFQLLGVSSFQWLVVAVILWVAYLADLTGMKFNMAGMLGFLPLATNDEGASFSQAGQNMGNYEQRKRTSRKQKYLDARHQGHAGLQFSHMSNGLSNRRIEYIEKVLEVYNRKVLTLQVFLVRVTQCLVTDLKVVDDETSKEVSHLKKKTFSLKKFYEASEAQVNEQEKEIDNL</sequence>
<keyword evidence="1" id="KW-0472">Membrane</keyword>
<keyword evidence="1" id="KW-0812">Transmembrane</keyword>
<proteinExistence type="predicted"/>
<protein>
    <submittedName>
        <fullName evidence="2">Uncharacterized protein</fullName>
    </submittedName>
</protein>
<reference evidence="3" key="1">
    <citation type="submission" date="2024-07" db="EMBL/GenBank/DDBJ databases">
        <title>Two chromosome-level genome assemblies of Korean endemic species Abeliophyllum distichum and Forsythia ovata (Oleaceae).</title>
        <authorList>
            <person name="Jang H."/>
        </authorList>
    </citation>
    <scope>NUCLEOTIDE SEQUENCE [LARGE SCALE GENOMIC DNA]</scope>
</reference>
<gene>
    <name evidence="2" type="ORF">Adt_39571</name>
</gene>
<name>A0ABD1Q5G7_9LAMI</name>
<accession>A0ABD1Q5G7</accession>
<evidence type="ECO:0000256" key="1">
    <source>
        <dbReference type="SAM" id="Phobius"/>
    </source>
</evidence>
<keyword evidence="3" id="KW-1185">Reference proteome</keyword>